<organism evidence="1 2">
    <name type="scientific">Liparis tanakae</name>
    <name type="common">Tanaka's snailfish</name>
    <dbReference type="NCBI Taxonomy" id="230148"/>
    <lineage>
        <taxon>Eukaryota</taxon>
        <taxon>Metazoa</taxon>
        <taxon>Chordata</taxon>
        <taxon>Craniata</taxon>
        <taxon>Vertebrata</taxon>
        <taxon>Euteleostomi</taxon>
        <taxon>Actinopterygii</taxon>
        <taxon>Neopterygii</taxon>
        <taxon>Teleostei</taxon>
        <taxon>Neoteleostei</taxon>
        <taxon>Acanthomorphata</taxon>
        <taxon>Eupercaria</taxon>
        <taxon>Perciformes</taxon>
        <taxon>Cottioidei</taxon>
        <taxon>Cottales</taxon>
        <taxon>Liparidae</taxon>
        <taxon>Liparis</taxon>
    </lineage>
</organism>
<reference evidence="1 2" key="1">
    <citation type="submission" date="2019-03" db="EMBL/GenBank/DDBJ databases">
        <title>First draft genome of Liparis tanakae, snailfish: a comprehensive survey of snailfish specific genes.</title>
        <authorList>
            <person name="Kim W."/>
            <person name="Song I."/>
            <person name="Jeong J.-H."/>
            <person name="Kim D."/>
            <person name="Kim S."/>
            <person name="Ryu S."/>
            <person name="Song J.Y."/>
            <person name="Lee S.K."/>
        </authorList>
    </citation>
    <scope>NUCLEOTIDE SEQUENCE [LARGE SCALE GENOMIC DNA]</scope>
    <source>
        <tissue evidence="1">Muscle</tissue>
    </source>
</reference>
<dbReference type="Proteomes" id="UP000314294">
    <property type="component" value="Unassembled WGS sequence"/>
</dbReference>
<protein>
    <submittedName>
        <fullName evidence="1">Uncharacterized protein</fullName>
    </submittedName>
</protein>
<dbReference type="AlphaFoldDB" id="A0A4Z2IDN1"/>
<sequence>MDITRCYIVKAYIITLEGFSPSGEIINCEMERMELRKKRKMTGEEKVVFLWAGLIKEHCILSSQFKDNL</sequence>
<keyword evidence="2" id="KW-1185">Reference proteome</keyword>
<name>A0A4Z2IDN1_9TELE</name>
<proteinExistence type="predicted"/>
<accession>A0A4Z2IDN1</accession>
<comment type="caution">
    <text evidence="1">The sequence shown here is derived from an EMBL/GenBank/DDBJ whole genome shotgun (WGS) entry which is preliminary data.</text>
</comment>
<gene>
    <name evidence="1" type="ORF">EYF80_014563</name>
</gene>
<dbReference type="EMBL" id="SRLO01000106">
    <property type="protein sequence ID" value="TNN75153.1"/>
    <property type="molecule type" value="Genomic_DNA"/>
</dbReference>
<evidence type="ECO:0000313" key="1">
    <source>
        <dbReference type="EMBL" id="TNN75153.1"/>
    </source>
</evidence>
<evidence type="ECO:0000313" key="2">
    <source>
        <dbReference type="Proteomes" id="UP000314294"/>
    </source>
</evidence>